<dbReference type="InterPro" id="IPR011701">
    <property type="entry name" value="MFS"/>
</dbReference>
<proteinExistence type="inferred from homology"/>
<feature type="transmembrane region" description="Helical" evidence="8">
    <location>
        <begin position="359"/>
        <end position="380"/>
    </location>
</feature>
<evidence type="ECO:0000256" key="2">
    <source>
        <dbReference type="ARBA" id="ARBA00008335"/>
    </source>
</evidence>
<dbReference type="PANTHER" id="PTHR43271">
    <property type="entry name" value="BLL2771 PROTEIN"/>
    <property type="match status" value="1"/>
</dbReference>
<dbReference type="Pfam" id="PF07690">
    <property type="entry name" value="MFS_1"/>
    <property type="match status" value="1"/>
</dbReference>
<dbReference type="SUPFAM" id="SSF103473">
    <property type="entry name" value="MFS general substrate transporter"/>
    <property type="match status" value="1"/>
</dbReference>
<dbReference type="Proteomes" id="UP001399917">
    <property type="component" value="Unassembled WGS sequence"/>
</dbReference>
<dbReference type="InterPro" id="IPR036259">
    <property type="entry name" value="MFS_trans_sf"/>
</dbReference>
<dbReference type="PANTHER" id="PTHR43271:SF2">
    <property type="entry name" value="BLL2771 PROTEIN"/>
    <property type="match status" value="1"/>
</dbReference>
<dbReference type="RefSeq" id="WP_344842903.1">
    <property type="nucleotide sequence ID" value="NZ_BAABDF010000003.1"/>
</dbReference>
<feature type="transmembrane region" description="Helical" evidence="8">
    <location>
        <begin position="45"/>
        <end position="69"/>
    </location>
</feature>
<dbReference type="EMBL" id="BAABDF010000003">
    <property type="protein sequence ID" value="GAA3856629.1"/>
    <property type="molecule type" value="Genomic_DNA"/>
</dbReference>
<name>A0ABP7JVS1_9RHOB</name>
<reference evidence="11" key="1">
    <citation type="journal article" date="2019" name="Int. J. Syst. Evol. Microbiol.">
        <title>The Global Catalogue of Microorganisms (GCM) 10K type strain sequencing project: providing services to taxonomists for standard genome sequencing and annotation.</title>
        <authorList>
            <consortium name="The Broad Institute Genomics Platform"/>
            <consortium name="The Broad Institute Genome Sequencing Center for Infectious Disease"/>
            <person name="Wu L."/>
            <person name="Ma J."/>
        </authorList>
    </citation>
    <scope>NUCLEOTIDE SEQUENCE [LARGE SCALE GENOMIC DNA]</scope>
    <source>
        <strain evidence="11">JCM 17190</strain>
    </source>
</reference>
<feature type="transmembrane region" description="Helical" evidence="8">
    <location>
        <begin position="246"/>
        <end position="267"/>
    </location>
</feature>
<dbReference type="Gene3D" id="1.20.1250.20">
    <property type="entry name" value="MFS general substrate transporter like domains"/>
    <property type="match status" value="1"/>
</dbReference>
<keyword evidence="7 8" id="KW-0472">Membrane</keyword>
<feature type="transmembrane region" description="Helical" evidence="8">
    <location>
        <begin position="299"/>
        <end position="321"/>
    </location>
</feature>
<sequence>MSDKTRVLFTISLLWITGVLAAGQFAKVSAGFPALRAFYPDQGASLGFLISAVSIIGVVFGLFAGVILPRFGYKRLLVWAAILGGVLSVAQTVMPVFPVMLALRAIEGASHLVIVVAAPTMIGQIAPLEWRNTAMTVWSTVFAVAYAGFAWLGVPLIETVGFPALLWVHGLGLLGCGISLWFVLPRISARGDRPQLRIADVIARHRTAYQSPYISASAFGWLFYATSFVALVTVLPDFLPEDRRTFVSGIMPLAALLMSLTVGISMLRFLPPVTVLMVGFASAVVAALALLVVRDITVVSIVMLSAMGLVQAGSFAAIPALNATAENQALANGALAQAGNTGNLIGTPLLLVLVDMFGFSGLVGFAAAAFGGGFAVHLWLSGRRQP</sequence>
<feature type="transmembrane region" description="Helical" evidence="8">
    <location>
        <begin position="166"/>
        <end position="184"/>
    </location>
</feature>
<evidence type="ECO:0000313" key="11">
    <source>
        <dbReference type="Proteomes" id="UP001399917"/>
    </source>
</evidence>
<comment type="similarity">
    <text evidence="2">Belongs to the major facilitator superfamily.</text>
</comment>
<dbReference type="PROSITE" id="PS50850">
    <property type="entry name" value="MFS"/>
    <property type="match status" value="1"/>
</dbReference>
<evidence type="ECO:0000256" key="1">
    <source>
        <dbReference type="ARBA" id="ARBA00004651"/>
    </source>
</evidence>
<feature type="transmembrane region" description="Helical" evidence="8">
    <location>
        <begin position="274"/>
        <end position="293"/>
    </location>
</feature>
<feature type="transmembrane region" description="Helical" evidence="8">
    <location>
        <begin position="109"/>
        <end position="128"/>
    </location>
</feature>
<evidence type="ECO:0000256" key="6">
    <source>
        <dbReference type="ARBA" id="ARBA00022989"/>
    </source>
</evidence>
<feature type="transmembrane region" description="Helical" evidence="8">
    <location>
        <begin position="76"/>
        <end position="97"/>
    </location>
</feature>
<keyword evidence="11" id="KW-1185">Reference proteome</keyword>
<accession>A0ABP7JVS1</accession>
<keyword evidence="5 8" id="KW-0812">Transmembrane</keyword>
<evidence type="ECO:0000313" key="10">
    <source>
        <dbReference type="EMBL" id="GAA3856629.1"/>
    </source>
</evidence>
<organism evidence="10 11">
    <name type="scientific">Celeribacter arenosi</name>
    <dbReference type="NCBI Taxonomy" id="792649"/>
    <lineage>
        <taxon>Bacteria</taxon>
        <taxon>Pseudomonadati</taxon>
        <taxon>Pseudomonadota</taxon>
        <taxon>Alphaproteobacteria</taxon>
        <taxon>Rhodobacterales</taxon>
        <taxon>Roseobacteraceae</taxon>
        <taxon>Celeribacter</taxon>
    </lineage>
</organism>
<feature type="transmembrane region" description="Helical" evidence="8">
    <location>
        <begin position="135"/>
        <end position="154"/>
    </location>
</feature>
<keyword evidence="4" id="KW-1003">Cell membrane</keyword>
<evidence type="ECO:0000256" key="8">
    <source>
        <dbReference type="SAM" id="Phobius"/>
    </source>
</evidence>
<feature type="transmembrane region" description="Helical" evidence="8">
    <location>
        <begin position="333"/>
        <end position="353"/>
    </location>
</feature>
<feature type="transmembrane region" description="Helical" evidence="8">
    <location>
        <begin position="213"/>
        <end position="234"/>
    </location>
</feature>
<keyword evidence="6 8" id="KW-1133">Transmembrane helix</keyword>
<dbReference type="InterPro" id="IPR020846">
    <property type="entry name" value="MFS_dom"/>
</dbReference>
<evidence type="ECO:0000256" key="3">
    <source>
        <dbReference type="ARBA" id="ARBA00022448"/>
    </source>
</evidence>
<gene>
    <name evidence="10" type="ORF">GCM10022404_04480</name>
</gene>
<feature type="domain" description="Major facilitator superfamily (MFS) profile" evidence="9">
    <location>
        <begin position="10"/>
        <end position="384"/>
    </location>
</feature>
<evidence type="ECO:0000256" key="5">
    <source>
        <dbReference type="ARBA" id="ARBA00022692"/>
    </source>
</evidence>
<comment type="subcellular location">
    <subcellularLocation>
        <location evidence="1">Cell membrane</location>
        <topology evidence="1">Multi-pass membrane protein</topology>
    </subcellularLocation>
</comment>
<comment type="caution">
    <text evidence="10">The sequence shown here is derived from an EMBL/GenBank/DDBJ whole genome shotgun (WGS) entry which is preliminary data.</text>
</comment>
<keyword evidence="3" id="KW-0813">Transport</keyword>
<evidence type="ECO:0000256" key="4">
    <source>
        <dbReference type="ARBA" id="ARBA00022475"/>
    </source>
</evidence>
<evidence type="ECO:0000256" key="7">
    <source>
        <dbReference type="ARBA" id="ARBA00023136"/>
    </source>
</evidence>
<protein>
    <submittedName>
        <fullName evidence="10">MFS transporter</fullName>
    </submittedName>
</protein>
<evidence type="ECO:0000259" key="9">
    <source>
        <dbReference type="PROSITE" id="PS50850"/>
    </source>
</evidence>